<keyword evidence="6" id="KW-0560">Oxidoreductase</keyword>
<dbReference type="Proteomes" id="UP001200034">
    <property type="component" value="Unassembled WGS sequence"/>
</dbReference>
<dbReference type="FunFam" id="1.10.640.10:FF:000003">
    <property type="entry name" value="chorion peroxidase"/>
    <property type="match status" value="1"/>
</dbReference>
<dbReference type="GO" id="GO:0046872">
    <property type="term" value="F:metal ion binding"/>
    <property type="evidence" value="ECO:0007669"/>
    <property type="project" value="UniProtKB-KW"/>
</dbReference>
<evidence type="ECO:0000313" key="10">
    <source>
        <dbReference type="EMBL" id="KAH8358513.1"/>
    </source>
</evidence>
<comment type="subcellular location">
    <subcellularLocation>
        <location evidence="1">Secreted</location>
    </subcellularLocation>
</comment>
<protein>
    <recommendedName>
        <fullName evidence="12">Peroxidase</fullName>
    </recommendedName>
</protein>
<evidence type="ECO:0000256" key="9">
    <source>
        <dbReference type="SAM" id="SignalP"/>
    </source>
</evidence>
<evidence type="ECO:0000313" key="11">
    <source>
        <dbReference type="Proteomes" id="UP001200034"/>
    </source>
</evidence>
<dbReference type="GO" id="GO:0004601">
    <property type="term" value="F:peroxidase activity"/>
    <property type="evidence" value="ECO:0007669"/>
    <property type="project" value="UniProtKB-KW"/>
</dbReference>
<keyword evidence="5 9" id="KW-0732">Signal</keyword>
<dbReference type="GO" id="GO:0006979">
    <property type="term" value="P:response to oxidative stress"/>
    <property type="evidence" value="ECO:0007669"/>
    <property type="project" value="InterPro"/>
</dbReference>
<dbReference type="PANTHER" id="PTHR11475:SF86">
    <property type="entry name" value="PEROXIDASE"/>
    <property type="match status" value="1"/>
</dbReference>
<dbReference type="InterPro" id="IPR019791">
    <property type="entry name" value="Haem_peroxidase_animal"/>
</dbReference>
<dbReference type="SUPFAM" id="SSF48113">
    <property type="entry name" value="Heme-dependent peroxidases"/>
    <property type="match status" value="1"/>
</dbReference>
<keyword evidence="11" id="KW-1185">Reference proteome</keyword>
<dbReference type="EMBL" id="JAJJHW010003409">
    <property type="protein sequence ID" value="KAH8358513.1"/>
    <property type="molecule type" value="Genomic_DNA"/>
</dbReference>
<name>A0AAD4PHB1_9MUSC</name>
<gene>
    <name evidence="10" type="ORF">KR093_000481</name>
</gene>
<proteinExistence type="predicted"/>
<dbReference type="PROSITE" id="PS51257">
    <property type="entry name" value="PROKAR_LIPOPROTEIN"/>
    <property type="match status" value="1"/>
</dbReference>
<evidence type="ECO:0000256" key="6">
    <source>
        <dbReference type="ARBA" id="ARBA00023002"/>
    </source>
</evidence>
<evidence type="ECO:0000256" key="2">
    <source>
        <dbReference type="ARBA" id="ARBA00022525"/>
    </source>
</evidence>
<dbReference type="CDD" id="cd09823">
    <property type="entry name" value="peroxinectin_like"/>
    <property type="match status" value="1"/>
</dbReference>
<keyword evidence="4 8" id="KW-0349">Heme</keyword>
<keyword evidence="8" id="KW-0479">Metal-binding</keyword>
<reference evidence="10" key="1">
    <citation type="journal article" date="2021" name="Mol. Ecol. Resour.">
        <title>Phylogenomic analyses of the genus Drosophila reveals genomic signals of climate adaptation.</title>
        <authorList>
            <person name="Li F."/>
            <person name="Rane R.V."/>
            <person name="Luria V."/>
            <person name="Xiong Z."/>
            <person name="Chen J."/>
            <person name="Li Z."/>
            <person name="Catullo R.A."/>
            <person name="Griffin P.C."/>
            <person name="Schiffer M."/>
            <person name="Pearce S."/>
            <person name="Lee S.F."/>
            <person name="McElroy K."/>
            <person name="Stocker A."/>
            <person name="Shirriffs J."/>
            <person name="Cockerell F."/>
            <person name="Coppin C."/>
            <person name="Sgro C.M."/>
            <person name="Karger A."/>
            <person name="Cain J.W."/>
            <person name="Weber J.A."/>
            <person name="Santpere G."/>
            <person name="Kirschner M.W."/>
            <person name="Hoffmann A.A."/>
            <person name="Oakeshott J.G."/>
            <person name="Zhang G."/>
        </authorList>
    </citation>
    <scope>NUCLEOTIDE SEQUENCE</scope>
    <source>
        <strain evidence="10">BGI-SZ-2011g</strain>
    </source>
</reference>
<feature type="binding site" description="axial binding residue" evidence="8">
    <location>
        <position position="439"/>
    </location>
    <ligand>
        <name>heme b</name>
        <dbReference type="ChEBI" id="CHEBI:60344"/>
    </ligand>
    <ligandPart>
        <name>Fe</name>
        <dbReference type="ChEBI" id="CHEBI:18248"/>
    </ligandPart>
</feature>
<dbReference type="PANTHER" id="PTHR11475">
    <property type="entry name" value="OXIDASE/PEROXIDASE"/>
    <property type="match status" value="1"/>
</dbReference>
<sequence length="717" mass="80090">MSYQRDMLLLSILGLVSCALGLKVSTGYHIVHNEQPQTHAHLGPSYHGFRYLQGAAAPYLAGNALPLTVDTSPAPQNPFLSVSNPQAPMPGRVPCANPPTVCEKTAYRSMDGSCNHLEQPGLGVPNTKYGRLLSPKYADGISAPTRSVTGDELPSARLVSLVVFGEQDVPDPEYTLHNMQWGQIMTHDMSMQAGGTQSKKHPTRCCTDDGRLIGLDTAHRTCFAIIVPPHDPAYSQVGTECLNFVRTLTDRDSNCQYSGGPAEQLTVVTSYLDLSLVYGNSMEQNSEIREFQGGRMIVEERNGAKWLPLSRNVTGDCDAIDPNEVCYRAGDVRVNQNPGLAILQTILLREHNRIADALSALNPHFDDRTLFQEARKINIAQYQHISYYEWLPIFLGDENMLKNRLIYKTHGASYVNDYDPKIDPSVLNEHATAAFRYFHSQIEGRLELVYTFKYTHLLFINLNLFLVFFFSLLSELRAVLGSLTLSDWFNRPGIIEVGDNFDSLTRGHATQPEELTDINFDKQIKHFLFRRNMPFGSDLRSLDIQRNRDHGLATYNDMREFCGLSRAHSWEGYGDLISPQTLGKLKSLYDSYEDVDLTVGASLEDHVAGALAGPTFLCILTEQFYRTRVGDRFFFENGDKLTGFTPDQLAELRKASMARLLCDNGNNIASMQPAAFKVVSGSNPVMPCSHIPQVDLTKWIDQAQHAHADHSILFGKK</sequence>
<evidence type="ECO:0000256" key="8">
    <source>
        <dbReference type="PIRSR" id="PIRSR619791-2"/>
    </source>
</evidence>
<evidence type="ECO:0000256" key="3">
    <source>
        <dbReference type="ARBA" id="ARBA00022559"/>
    </source>
</evidence>
<feature type="chain" id="PRO_5042162735" description="Peroxidase" evidence="9">
    <location>
        <begin position="22"/>
        <end position="717"/>
    </location>
</feature>
<dbReference type="PRINTS" id="PR00457">
    <property type="entry name" value="ANPEROXIDASE"/>
</dbReference>
<dbReference type="PROSITE" id="PS50292">
    <property type="entry name" value="PEROXIDASE_3"/>
    <property type="match status" value="1"/>
</dbReference>
<evidence type="ECO:0000256" key="4">
    <source>
        <dbReference type="ARBA" id="ARBA00022617"/>
    </source>
</evidence>
<feature type="signal peptide" evidence="9">
    <location>
        <begin position="1"/>
        <end position="21"/>
    </location>
</feature>
<dbReference type="Pfam" id="PF03098">
    <property type="entry name" value="An_peroxidase"/>
    <property type="match status" value="1"/>
</dbReference>
<dbReference type="Gene3D" id="1.10.640.10">
    <property type="entry name" value="Haem peroxidase domain superfamily, animal type"/>
    <property type="match status" value="1"/>
</dbReference>
<accession>A0AAD4PHB1</accession>
<keyword evidence="7 8" id="KW-0408">Iron</keyword>
<dbReference type="AlphaFoldDB" id="A0AAD4PHB1"/>
<keyword evidence="3" id="KW-0575">Peroxidase</keyword>
<dbReference type="GO" id="GO:0020037">
    <property type="term" value="F:heme binding"/>
    <property type="evidence" value="ECO:0007669"/>
    <property type="project" value="InterPro"/>
</dbReference>
<evidence type="ECO:0000256" key="7">
    <source>
        <dbReference type="ARBA" id="ARBA00023004"/>
    </source>
</evidence>
<dbReference type="InterPro" id="IPR010255">
    <property type="entry name" value="Haem_peroxidase_sf"/>
</dbReference>
<dbReference type="GO" id="GO:0005576">
    <property type="term" value="C:extracellular region"/>
    <property type="evidence" value="ECO:0007669"/>
    <property type="project" value="UniProtKB-SubCell"/>
</dbReference>
<organism evidence="10 11">
    <name type="scientific">Drosophila rubida</name>
    <dbReference type="NCBI Taxonomy" id="30044"/>
    <lineage>
        <taxon>Eukaryota</taxon>
        <taxon>Metazoa</taxon>
        <taxon>Ecdysozoa</taxon>
        <taxon>Arthropoda</taxon>
        <taxon>Hexapoda</taxon>
        <taxon>Insecta</taxon>
        <taxon>Pterygota</taxon>
        <taxon>Neoptera</taxon>
        <taxon>Endopterygota</taxon>
        <taxon>Diptera</taxon>
        <taxon>Brachycera</taxon>
        <taxon>Muscomorpha</taxon>
        <taxon>Ephydroidea</taxon>
        <taxon>Drosophilidae</taxon>
        <taxon>Drosophila</taxon>
    </lineage>
</organism>
<evidence type="ECO:0008006" key="12">
    <source>
        <dbReference type="Google" id="ProtNLM"/>
    </source>
</evidence>
<evidence type="ECO:0000256" key="1">
    <source>
        <dbReference type="ARBA" id="ARBA00004613"/>
    </source>
</evidence>
<keyword evidence="2" id="KW-0964">Secreted</keyword>
<comment type="caution">
    <text evidence="10">The sequence shown here is derived from an EMBL/GenBank/DDBJ whole genome shotgun (WGS) entry which is preliminary data.</text>
</comment>
<dbReference type="InterPro" id="IPR037120">
    <property type="entry name" value="Haem_peroxidase_sf_animal"/>
</dbReference>
<evidence type="ECO:0000256" key="5">
    <source>
        <dbReference type="ARBA" id="ARBA00022729"/>
    </source>
</evidence>
<dbReference type="GO" id="GO:0022412">
    <property type="term" value="P:cellular process involved in reproduction in multicellular organism"/>
    <property type="evidence" value="ECO:0007669"/>
    <property type="project" value="UniProtKB-ARBA"/>
</dbReference>